<evidence type="ECO:0000256" key="5">
    <source>
        <dbReference type="ARBA" id="ARBA00022729"/>
    </source>
</evidence>
<gene>
    <name evidence="16" type="ORF">TCM_032084</name>
</gene>
<dbReference type="SMART" id="SM00220">
    <property type="entry name" value="S_TKc"/>
    <property type="match status" value="1"/>
</dbReference>
<feature type="binding site" evidence="12">
    <location>
        <position position="354"/>
    </location>
    <ligand>
        <name>ATP</name>
        <dbReference type="ChEBI" id="CHEBI:30616"/>
    </ligand>
</feature>
<keyword evidence="7 16" id="KW-0418">Kinase</keyword>
<feature type="transmembrane region" description="Helical" evidence="13">
    <location>
        <begin position="260"/>
        <end position="286"/>
    </location>
</feature>
<dbReference type="InterPro" id="IPR000719">
    <property type="entry name" value="Prot_kinase_dom"/>
</dbReference>
<evidence type="ECO:0000256" key="3">
    <source>
        <dbReference type="ARBA" id="ARBA00022679"/>
    </source>
</evidence>
<feature type="chain" id="PRO_5012813703" evidence="14">
    <location>
        <begin position="16"/>
        <end position="571"/>
    </location>
</feature>
<keyword evidence="8 12" id="KW-0067">ATP-binding</keyword>
<dbReference type="EMBL" id="CM001885">
    <property type="protein sequence ID" value="EOY13484.1"/>
    <property type="molecule type" value="Genomic_DNA"/>
</dbReference>
<evidence type="ECO:0000256" key="9">
    <source>
        <dbReference type="ARBA" id="ARBA00022989"/>
    </source>
</evidence>
<dbReference type="InterPro" id="IPR045874">
    <property type="entry name" value="LRK10/LRL21-25-like"/>
</dbReference>
<keyword evidence="16" id="KW-0675">Receptor</keyword>
<keyword evidence="9 13" id="KW-1133">Transmembrane helix</keyword>
<name>A0A061FG83_THECC</name>
<dbReference type="Gene3D" id="3.30.200.20">
    <property type="entry name" value="Phosphorylase Kinase, domain 1"/>
    <property type="match status" value="1"/>
</dbReference>
<keyword evidence="3" id="KW-0808">Transferase</keyword>
<dbReference type="Proteomes" id="UP000026915">
    <property type="component" value="Chromosome 7"/>
</dbReference>
<dbReference type="GO" id="GO:0030247">
    <property type="term" value="F:polysaccharide binding"/>
    <property type="evidence" value="ECO:0007669"/>
    <property type="project" value="InterPro"/>
</dbReference>
<dbReference type="PROSITE" id="PS00107">
    <property type="entry name" value="PROTEIN_KINASE_ATP"/>
    <property type="match status" value="1"/>
</dbReference>
<dbReference type="PROSITE" id="PS00108">
    <property type="entry name" value="PROTEIN_KINASE_ST"/>
    <property type="match status" value="1"/>
</dbReference>
<dbReference type="InterPro" id="IPR025287">
    <property type="entry name" value="WAK_GUB"/>
</dbReference>
<keyword evidence="4 13" id="KW-0812">Transmembrane</keyword>
<evidence type="ECO:0000256" key="6">
    <source>
        <dbReference type="ARBA" id="ARBA00022741"/>
    </source>
</evidence>
<keyword evidence="10 13" id="KW-0472">Membrane</keyword>
<dbReference type="FunFam" id="1.10.510.10:FF:000590">
    <property type="entry name" value="PR5-like receptor kinase"/>
    <property type="match status" value="1"/>
</dbReference>
<dbReference type="SUPFAM" id="SSF56112">
    <property type="entry name" value="Protein kinase-like (PK-like)"/>
    <property type="match status" value="1"/>
</dbReference>
<dbReference type="GO" id="GO:0004674">
    <property type="term" value="F:protein serine/threonine kinase activity"/>
    <property type="evidence" value="ECO:0007669"/>
    <property type="project" value="UniProtKB-KW"/>
</dbReference>
<evidence type="ECO:0000313" key="16">
    <source>
        <dbReference type="EMBL" id="EOY13484.1"/>
    </source>
</evidence>
<evidence type="ECO:0000256" key="11">
    <source>
        <dbReference type="ARBA" id="ARBA00023180"/>
    </source>
</evidence>
<evidence type="ECO:0000256" key="14">
    <source>
        <dbReference type="SAM" id="SignalP"/>
    </source>
</evidence>
<accession>A0A061FG83</accession>
<dbReference type="PROSITE" id="PS50011">
    <property type="entry name" value="PROTEIN_KINASE_DOM"/>
    <property type="match status" value="1"/>
</dbReference>
<dbReference type="Gene3D" id="1.10.510.10">
    <property type="entry name" value="Transferase(Phosphotransferase) domain 1"/>
    <property type="match status" value="1"/>
</dbReference>
<evidence type="ECO:0000256" key="1">
    <source>
        <dbReference type="ARBA" id="ARBA00004479"/>
    </source>
</evidence>
<dbReference type="eggNOG" id="KOG1187">
    <property type="taxonomic scope" value="Eukaryota"/>
</dbReference>
<dbReference type="AlphaFoldDB" id="A0A061FG83"/>
<keyword evidence="17" id="KW-1185">Reference proteome</keyword>
<dbReference type="HOGENOM" id="CLU_000288_115_7_1"/>
<feature type="signal peptide" evidence="14">
    <location>
        <begin position="1"/>
        <end position="15"/>
    </location>
</feature>
<evidence type="ECO:0000256" key="2">
    <source>
        <dbReference type="ARBA" id="ARBA00022527"/>
    </source>
</evidence>
<evidence type="ECO:0000256" key="10">
    <source>
        <dbReference type="ARBA" id="ARBA00023136"/>
    </source>
</evidence>
<evidence type="ECO:0000256" key="13">
    <source>
        <dbReference type="SAM" id="Phobius"/>
    </source>
</evidence>
<dbReference type="InParanoid" id="A0A061FG83"/>
<dbReference type="InterPro" id="IPR017441">
    <property type="entry name" value="Protein_kinase_ATP_BS"/>
</dbReference>
<evidence type="ECO:0000256" key="4">
    <source>
        <dbReference type="ARBA" id="ARBA00022692"/>
    </source>
</evidence>
<dbReference type="Gramene" id="EOY13484">
    <property type="protein sequence ID" value="EOY13484"/>
    <property type="gene ID" value="TCM_032084"/>
</dbReference>
<reference evidence="16 17" key="1">
    <citation type="journal article" date="2013" name="Genome Biol.">
        <title>The genome sequence of the most widely cultivated cacao type and its use to identify candidate genes regulating pod color.</title>
        <authorList>
            <person name="Motamayor J.C."/>
            <person name="Mockaitis K."/>
            <person name="Schmutz J."/>
            <person name="Haiminen N."/>
            <person name="Iii D.L."/>
            <person name="Cornejo O."/>
            <person name="Findley S.D."/>
            <person name="Zheng P."/>
            <person name="Utro F."/>
            <person name="Royaert S."/>
            <person name="Saski C."/>
            <person name="Jenkins J."/>
            <person name="Podicheti R."/>
            <person name="Zhao M."/>
            <person name="Scheffler B.E."/>
            <person name="Stack J.C."/>
            <person name="Feltus F.A."/>
            <person name="Mustiga G.M."/>
            <person name="Amores F."/>
            <person name="Phillips W."/>
            <person name="Marelli J.P."/>
            <person name="May G.D."/>
            <person name="Shapiro H."/>
            <person name="Ma J."/>
            <person name="Bustamante C.D."/>
            <person name="Schnell R.J."/>
            <person name="Main D."/>
            <person name="Gilbert D."/>
            <person name="Parida L."/>
            <person name="Kuhn D.N."/>
        </authorList>
    </citation>
    <scope>NUCLEOTIDE SEQUENCE [LARGE SCALE GENOMIC DNA]</scope>
    <source>
        <strain evidence="17">cv. Matina 1-6</strain>
    </source>
</reference>
<dbReference type="Pfam" id="PF00069">
    <property type="entry name" value="Pkinase"/>
    <property type="match status" value="1"/>
</dbReference>
<dbReference type="Pfam" id="PF13947">
    <property type="entry name" value="GUB_WAK_bind"/>
    <property type="match status" value="1"/>
</dbReference>
<evidence type="ECO:0000259" key="15">
    <source>
        <dbReference type="PROSITE" id="PS50011"/>
    </source>
</evidence>
<proteinExistence type="predicted"/>
<dbReference type="OMA" id="EMDDCCH"/>
<evidence type="ECO:0000256" key="12">
    <source>
        <dbReference type="PROSITE-ProRule" id="PRU10141"/>
    </source>
</evidence>
<dbReference type="InterPro" id="IPR011009">
    <property type="entry name" value="Kinase-like_dom_sf"/>
</dbReference>
<keyword evidence="5 14" id="KW-0732">Signal</keyword>
<sequence>MPGAILALLILLVFALYLFPDPGVRRVKHKHCGSSFCGNVNITYPFRLKTQHRSCGHDSYELVCKNNRTIFPMKNGNFYVQDISYSDEPIQLLDVRLGNDNCSIPHSSYPSYPPFTEDNSEFSVMYLVNCTMQINYSSVYIGAFRCTNAPSSSQPPYSYFLDESTAKSDFYESCTVEAQVPIMLANITGLSAFDIYTKLLTGFQLSWSTSYYDYVWLRWDSIVNGLRSLLSLLLLPLKIFIRGNVTFFEADHIDGFYKGIQILCVAITGILLLRTFLGIICLIVLVRQKLKRRHLSMDDMIENFLQSQNNLMPIRYSYSEIKRMTDGFKNKLGQGGYGSVFKGKLRSGQPVAIKLFNKSKANGQDFINKVATIGRIHHVNVIALGVARGIEYLHRGCEMQILHFDIKPHNILLDENFTPKVSDFGLAKLYSVDDDIISLTAARGTVGYMAPELFYKNIGGISYKADVYSFGMMLMEIIGRRKNLNASAEHSSQIYFPSWIYDRLDEGDIMELGDLKENESKIMRKMAIAALWCIQMKPTDRPSMSKALKMLESEVELLEMPPKPSFSRNVN</sequence>
<comment type="subcellular location">
    <subcellularLocation>
        <location evidence="1">Membrane</location>
        <topology evidence="1">Single-pass type I membrane protein</topology>
    </subcellularLocation>
</comment>
<dbReference type="PANTHER" id="PTHR27009">
    <property type="entry name" value="RUST RESISTANCE KINASE LR10-RELATED"/>
    <property type="match status" value="1"/>
</dbReference>
<feature type="domain" description="Protein kinase" evidence="15">
    <location>
        <begin position="257"/>
        <end position="558"/>
    </location>
</feature>
<keyword evidence="2" id="KW-0723">Serine/threonine-protein kinase</keyword>
<dbReference type="GO" id="GO:0005524">
    <property type="term" value="F:ATP binding"/>
    <property type="evidence" value="ECO:0007669"/>
    <property type="project" value="UniProtKB-UniRule"/>
</dbReference>
<keyword evidence="11" id="KW-0325">Glycoprotein</keyword>
<dbReference type="InterPro" id="IPR008271">
    <property type="entry name" value="Ser/Thr_kinase_AS"/>
</dbReference>
<dbReference type="GO" id="GO:0016020">
    <property type="term" value="C:membrane"/>
    <property type="evidence" value="ECO:0007669"/>
    <property type="project" value="UniProtKB-SubCell"/>
</dbReference>
<protein>
    <submittedName>
        <fullName evidence="16">PR5-like receptor kinase</fullName>
    </submittedName>
</protein>
<keyword evidence="6 12" id="KW-0547">Nucleotide-binding</keyword>
<organism evidence="16 17">
    <name type="scientific">Theobroma cacao</name>
    <name type="common">Cacao</name>
    <name type="synonym">Cocoa</name>
    <dbReference type="NCBI Taxonomy" id="3641"/>
    <lineage>
        <taxon>Eukaryota</taxon>
        <taxon>Viridiplantae</taxon>
        <taxon>Streptophyta</taxon>
        <taxon>Embryophyta</taxon>
        <taxon>Tracheophyta</taxon>
        <taxon>Spermatophyta</taxon>
        <taxon>Magnoliopsida</taxon>
        <taxon>eudicotyledons</taxon>
        <taxon>Gunneridae</taxon>
        <taxon>Pentapetalae</taxon>
        <taxon>rosids</taxon>
        <taxon>malvids</taxon>
        <taxon>Malvales</taxon>
        <taxon>Malvaceae</taxon>
        <taxon>Byttnerioideae</taxon>
        <taxon>Theobroma</taxon>
    </lineage>
</organism>
<evidence type="ECO:0000313" key="17">
    <source>
        <dbReference type="Proteomes" id="UP000026915"/>
    </source>
</evidence>
<evidence type="ECO:0000256" key="8">
    <source>
        <dbReference type="ARBA" id="ARBA00022840"/>
    </source>
</evidence>
<evidence type="ECO:0000256" key="7">
    <source>
        <dbReference type="ARBA" id="ARBA00022777"/>
    </source>
</evidence>